<proteinExistence type="predicted"/>
<organism evidence="2 3">
    <name type="scientific">Cellulomonas chengniuliangii</name>
    <dbReference type="NCBI Taxonomy" id="2968084"/>
    <lineage>
        <taxon>Bacteria</taxon>
        <taxon>Bacillati</taxon>
        <taxon>Actinomycetota</taxon>
        <taxon>Actinomycetes</taxon>
        <taxon>Micrococcales</taxon>
        <taxon>Cellulomonadaceae</taxon>
        <taxon>Cellulomonas</taxon>
    </lineage>
</organism>
<evidence type="ECO:0000313" key="2">
    <source>
        <dbReference type="EMBL" id="UUI73964.1"/>
    </source>
</evidence>
<sequence length="460" mass="48450">MSDDTAGGDEVGLPEPVRSSLVRTAAEVLGQMEPKDVPAALRQVQRFAPRRRSSAGAQPLWQALQHDDGFRGRVARVWSHARPELADAVAAGLTTVPDPDAPPLEADEGPAPAPAADGVELAVGAWLLRPAGWQQLARAAVADQEPDPDGGARAGSPGGRMLEMMERRAERAELEAARVTAQLGAARLEASSAQEEAAALRREQRKLRSDADRARSEARAARSEAQALRAEARALLDQAAADSAAAAADRRVAEAERAASRGEARLAQDIATARARLLLDTVVDAGTALRHELGLPPVAVRPADTVATQPGAAANRPTSRGRQVQDPALLDDLLALPHAHLVVDGYNVSKAAYPQLSLTDQRRRLLDALSNVAARTGAEVTCCFDGQPGHSGAATGPRNVRALFSVGEIADDLIRRIVRAEPPGRVVVVVTSDQEIATDVQASGAWAVPSQTLLARLARL</sequence>
<dbReference type="InterPro" id="IPR010298">
    <property type="entry name" value="YacP-like"/>
</dbReference>
<dbReference type="PANTHER" id="PTHR34547">
    <property type="entry name" value="YACP-LIKE NYN DOMAIN PROTEIN"/>
    <property type="match status" value="1"/>
</dbReference>
<protein>
    <submittedName>
        <fullName evidence="2">NYN domain-containing protein</fullName>
    </submittedName>
</protein>
<feature type="region of interest" description="Disordered" evidence="1">
    <location>
        <begin position="196"/>
        <end position="222"/>
    </location>
</feature>
<dbReference type="EMBL" id="CP101988">
    <property type="protein sequence ID" value="UUI73964.1"/>
    <property type="molecule type" value="Genomic_DNA"/>
</dbReference>
<dbReference type="PANTHER" id="PTHR34547:SF1">
    <property type="entry name" value="YACP-LIKE NYN DOMAIN PROTEIN"/>
    <property type="match status" value="1"/>
</dbReference>
<feature type="compositionally biased region" description="Basic and acidic residues" evidence="1">
    <location>
        <begin position="198"/>
        <end position="222"/>
    </location>
</feature>
<dbReference type="Pfam" id="PF05991">
    <property type="entry name" value="NYN_YacP"/>
    <property type="match status" value="1"/>
</dbReference>
<dbReference type="RefSeq" id="WP_227569291.1">
    <property type="nucleotide sequence ID" value="NZ_CP101988.1"/>
</dbReference>
<evidence type="ECO:0000313" key="3">
    <source>
        <dbReference type="Proteomes" id="UP001316189"/>
    </source>
</evidence>
<reference evidence="2 3" key="1">
    <citation type="submission" date="2022-07" db="EMBL/GenBank/DDBJ databases">
        <title>Novel species in genus cellulomonas.</title>
        <authorList>
            <person name="Ye L."/>
        </authorList>
    </citation>
    <scope>NUCLEOTIDE SEQUENCE [LARGE SCALE GENOMIC DNA]</scope>
    <source>
        <strain evidence="3">zg-Y338</strain>
    </source>
</reference>
<accession>A0ABY5KUS6</accession>
<gene>
    <name evidence="2" type="ORF">NP064_08885</name>
</gene>
<evidence type="ECO:0000256" key="1">
    <source>
        <dbReference type="SAM" id="MobiDB-lite"/>
    </source>
</evidence>
<feature type="region of interest" description="Disordered" evidence="1">
    <location>
        <begin position="140"/>
        <end position="160"/>
    </location>
</feature>
<name>A0ABY5KUS6_9CELL</name>
<dbReference type="Proteomes" id="UP001316189">
    <property type="component" value="Chromosome"/>
</dbReference>
<keyword evidence="3" id="KW-1185">Reference proteome</keyword>